<keyword evidence="4" id="KW-1185">Reference proteome</keyword>
<feature type="domain" description="DUF6850" evidence="2">
    <location>
        <begin position="51"/>
        <end position="509"/>
    </location>
</feature>
<keyword evidence="1" id="KW-0732">Signal</keyword>
<evidence type="ECO:0000313" key="4">
    <source>
        <dbReference type="Proteomes" id="UP000255233"/>
    </source>
</evidence>
<accession>A0A379MR98</accession>
<sequence length="509" mass="55702">MRCIRHIFLWALCQPVLSAAAVQADSLPLFRRAMLDASPAAALPAAVLRNPAAMWYRQGFSLSELSIGYEDSRRGTAALAQDGNGYGGFGFAARSFVLTGPKGRAFGGAGYTNGTRRDVRWSETADFALLYPYVTADSVGGSLSSETYRFSGGYAHTTGEWTWAAWLDYRALLEYREVDPRPRNVVSDLQGSLAAARNVGSEYRLSLAVRGRKYGQRGDIAFYNETYQASVYHLTGLGMDYVRFAGVQTSANYSGWGAGGSVDLFPASRNGFSASAGYDYFTFRKEMTGMNNLPLVSVADHSASATAAYNGRADRVAWGVTAEGGYRKRNGTEHIFGDPAGNIYPEIGTSEGYSDRIVNGTVSGFVGSLPAAHTVWWVKPSVSWFDFRSEYPSALRRMSFSRWQAGMDAAAICAWEQWMLQAEVGLSRSGRISGELALPEADFSTSRIRTLEANYRYLTDDFTRLRLGIRVSRRIGGERAIFAQGGWTHDWFSACGTADGWSVSLGFAF</sequence>
<feature type="signal peptide" evidence="1">
    <location>
        <begin position="1"/>
        <end position="24"/>
    </location>
</feature>
<dbReference type="AlphaFoldDB" id="A0A379MR98"/>
<dbReference type="Proteomes" id="UP000255233">
    <property type="component" value="Unassembled WGS sequence"/>
</dbReference>
<gene>
    <name evidence="3" type="ORF">NCTC11190_00495</name>
</gene>
<protein>
    <recommendedName>
        <fullName evidence="2">DUF6850 domain-containing protein</fullName>
    </recommendedName>
</protein>
<name>A0A379MR98_9BACT</name>
<reference evidence="3 4" key="1">
    <citation type="submission" date="2018-06" db="EMBL/GenBank/DDBJ databases">
        <authorList>
            <consortium name="Pathogen Informatics"/>
            <person name="Doyle S."/>
        </authorList>
    </citation>
    <scope>NUCLEOTIDE SEQUENCE [LARGE SCALE GENOMIC DNA]</scope>
    <source>
        <strain evidence="3 4">NCTC11190</strain>
    </source>
</reference>
<organism evidence="3 4">
    <name type="scientific">Rikenella microfusus</name>
    <dbReference type="NCBI Taxonomy" id="28139"/>
    <lineage>
        <taxon>Bacteria</taxon>
        <taxon>Pseudomonadati</taxon>
        <taxon>Bacteroidota</taxon>
        <taxon>Bacteroidia</taxon>
        <taxon>Bacteroidales</taxon>
        <taxon>Rikenellaceae</taxon>
        <taxon>Rikenella</taxon>
    </lineage>
</organism>
<evidence type="ECO:0000256" key="1">
    <source>
        <dbReference type="SAM" id="SignalP"/>
    </source>
</evidence>
<evidence type="ECO:0000259" key="2">
    <source>
        <dbReference type="Pfam" id="PF21012"/>
    </source>
</evidence>
<evidence type="ECO:0000313" key="3">
    <source>
        <dbReference type="EMBL" id="SUE33289.1"/>
    </source>
</evidence>
<proteinExistence type="predicted"/>
<dbReference type="Pfam" id="PF21012">
    <property type="entry name" value="DUF6850"/>
    <property type="match status" value="1"/>
</dbReference>
<feature type="chain" id="PRO_5016979014" description="DUF6850 domain-containing protein" evidence="1">
    <location>
        <begin position="25"/>
        <end position="509"/>
    </location>
</feature>
<dbReference type="OrthoDB" id="1025008at2"/>
<dbReference type="RefSeq" id="WP_147288425.1">
    <property type="nucleotide sequence ID" value="NZ_UGVL01000001.1"/>
</dbReference>
<dbReference type="EMBL" id="UGVL01000001">
    <property type="protein sequence ID" value="SUE33289.1"/>
    <property type="molecule type" value="Genomic_DNA"/>
</dbReference>
<dbReference type="InterPro" id="IPR049236">
    <property type="entry name" value="DUF6850"/>
</dbReference>